<dbReference type="PANTHER" id="PTHR32309">
    <property type="entry name" value="TYROSINE-PROTEIN KINASE"/>
    <property type="match status" value="1"/>
</dbReference>
<name>A0A7X5XS41_9SPHN</name>
<feature type="coiled-coil region" evidence="3">
    <location>
        <begin position="362"/>
        <end position="389"/>
    </location>
</feature>
<dbReference type="Proteomes" id="UP000535078">
    <property type="component" value="Unassembled WGS sequence"/>
</dbReference>
<evidence type="ECO:0000256" key="2">
    <source>
        <dbReference type="ARBA" id="ARBA00022840"/>
    </source>
</evidence>
<comment type="caution">
    <text evidence="7">The sequence shown here is derived from an EMBL/GenBank/DDBJ whole genome shotgun (WGS) entry which is preliminary data.</text>
</comment>
<dbReference type="InterPro" id="IPR027417">
    <property type="entry name" value="P-loop_NTPase"/>
</dbReference>
<dbReference type="SUPFAM" id="SSF52540">
    <property type="entry name" value="P-loop containing nucleoside triphosphate hydrolases"/>
    <property type="match status" value="1"/>
</dbReference>
<dbReference type="Pfam" id="PF10609">
    <property type="entry name" value="ParA"/>
    <property type="match status" value="1"/>
</dbReference>
<dbReference type="AlphaFoldDB" id="A0A7X5XS41"/>
<accession>A0A7X5XS41</accession>
<dbReference type="Gene3D" id="3.40.50.300">
    <property type="entry name" value="P-loop containing nucleotide triphosphate hydrolases"/>
    <property type="match status" value="1"/>
</dbReference>
<sequence>MNELINGRQANPPVDPMSSHYDTASERGYSSGITAVEHVLLAAANHRNWVIGIITGALLLGLLATFLATPQFSSTARIEILTDSPIATNVEGQRDRVLINEVAFYNTQYSLLESESLAERVVRAGNLTANKEFAAAFGLENPEAGMTSAERRDLTNGAAQILLNSLSVTPVRNSSLVDVSFSTPSPQLSAKLTNLWVTQFVQSTIDRRFAATSDARQYLEGRLARLRENLETSERALINYATNKGIVTITTETDTTGRTSSRTLVASDLAEVSSALARAREMRIAAEAELGNTVTGSAQINAPTISGLRQRRAEIGAELARLRTQFGEDYPAVISLRAQLANLDRSLSAETARSSQNNREAYEASVRRERELQSELDALTEKYNTQQRESIQMAILQREVDSNRQLYEGLLQRSKEIGVAGVGPNNISIVDRAKPAKGPSSPSLPLNVALALLLGVGLASAVVFLLEKMDSSIRDPQEVVSRFELPLLGAIPELVDRDVADAILDKKSAIYEAYFSLMTNLSFLTDHGAPRSIMLTSSRPKEGKSNSSLSLATVLAATGKSVILVDADVRNPSLNRYLDIPNKRGLSHYLAGDDDLDGMIAPLDAFGFSIVTAGKTPPNAAELLGGDRMGTLIETLLARYDHVLVDSPPLLGLADAPLIARRVEGVVFTIEANATRNREIGTALTRLRMSGARLFGAIVTKVGARNQVYGYGYGYGYGYVYGSDKEAT</sequence>
<feature type="region of interest" description="Disordered" evidence="4">
    <location>
        <begin position="1"/>
        <end position="25"/>
    </location>
</feature>
<keyword evidence="3" id="KW-0175">Coiled coil</keyword>
<evidence type="ECO:0000256" key="1">
    <source>
        <dbReference type="ARBA" id="ARBA00022741"/>
    </source>
</evidence>
<feature type="transmembrane region" description="Helical" evidence="5">
    <location>
        <begin position="49"/>
        <end position="68"/>
    </location>
</feature>
<keyword evidence="8" id="KW-1185">Reference proteome</keyword>
<keyword evidence="5" id="KW-0812">Transmembrane</keyword>
<dbReference type="CDD" id="cd05387">
    <property type="entry name" value="BY-kinase"/>
    <property type="match status" value="1"/>
</dbReference>
<keyword evidence="2" id="KW-0067">ATP-binding</keyword>
<evidence type="ECO:0000313" key="7">
    <source>
        <dbReference type="EMBL" id="NJB89923.1"/>
    </source>
</evidence>
<dbReference type="InterPro" id="IPR050445">
    <property type="entry name" value="Bact_polysacc_biosynth/exp"/>
</dbReference>
<dbReference type="GO" id="GO:0004713">
    <property type="term" value="F:protein tyrosine kinase activity"/>
    <property type="evidence" value="ECO:0007669"/>
    <property type="project" value="TreeGrafter"/>
</dbReference>
<evidence type="ECO:0000256" key="3">
    <source>
        <dbReference type="SAM" id="Coils"/>
    </source>
</evidence>
<dbReference type="EMBL" id="JAATIT010000002">
    <property type="protein sequence ID" value="NJB89923.1"/>
    <property type="molecule type" value="Genomic_DNA"/>
</dbReference>
<evidence type="ECO:0000256" key="4">
    <source>
        <dbReference type="SAM" id="MobiDB-lite"/>
    </source>
</evidence>
<dbReference type="InterPro" id="IPR032807">
    <property type="entry name" value="GNVR"/>
</dbReference>
<feature type="domain" description="Tyrosine-protein kinase G-rich" evidence="6">
    <location>
        <begin position="395"/>
        <end position="465"/>
    </location>
</feature>
<gene>
    <name evidence="7" type="ORF">GGR90_002098</name>
</gene>
<keyword evidence="1" id="KW-0547">Nucleotide-binding</keyword>
<reference evidence="7 8" key="1">
    <citation type="submission" date="2020-03" db="EMBL/GenBank/DDBJ databases">
        <title>Genomic Encyclopedia of Type Strains, Phase IV (KMG-IV): sequencing the most valuable type-strain genomes for metagenomic binning, comparative biology and taxonomic classification.</title>
        <authorList>
            <person name="Goeker M."/>
        </authorList>
    </citation>
    <scope>NUCLEOTIDE SEQUENCE [LARGE SCALE GENOMIC DNA]</scope>
    <source>
        <strain evidence="7 8">DSM 25229</strain>
    </source>
</reference>
<feature type="coiled-coil region" evidence="3">
    <location>
        <begin position="216"/>
        <end position="243"/>
    </location>
</feature>
<dbReference type="Pfam" id="PF13807">
    <property type="entry name" value="GNVR"/>
    <property type="match status" value="1"/>
</dbReference>
<dbReference type="RefSeq" id="WP_167921374.1">
    <property type="nucleotide sequence ID" value="NZ_JAATIT010000002.1"/>
</dbReference>
<dbReference type="InterPro" id="IPR005702">
    <property type="entry name" value="Wzc-like_C"/>
</dbReference>
<proteinExistence type="predicted"/>
<evidence type="ECO:0000259" key="6">
    <source>
        <dbReference type="Pfam" id="PF13807"/>
    </source>
</evidence>
<evidence type="ECO:0000256" key="5">
    <source>
        <dbReference type="SAM" id="Phobius"/>
    </source>
</evidence>
<feature type="coiled-coil region" evidence="3">
    <location>
        <begin position="269"/>
        <end position="325"/>
    </location>
</feature>
<dbReference type="GO" id="GO:0005886">
    <property type="term" value="C:plasma membrane"/>
    <property type="evidence" value="ECO:0007669"/>
    <property type="project" value="TreeGrafter"/>
</dbReference>
<keyword evidence="5" id="KW-1133">Transmembrane helix</keyword>
<protein>
    <submittedName>
        <fullName evidence="7">Capsular exopolysaccharide synthesis family protein</fullName>
    </submittedName>
</protein>
<dbReference type="InterPro" id="IPR033756">
    <property type="entry name" value="YlxH/NBP35"/>
</dbReference>
<dbReference type="NCBIfam" id="TIGR01007">
    <property type="entry name" value="eps_fam"/>
    <property type="match status" value="1"/>
</dbReference>
<dbReference type="PANTHER" id="PTHR32309:SF13">
    <property type="entry name" value="FERRIC ENTEROBACTIN TRANSPORT PROTEIN FEPE"/>
    <property type="match status" value="1"/>
</dbReference>
<evidence type="ECO:0000313" key="8">
    <source>
        <dbReference type="Proteomes" id="UP000535078"/>
    </source>
</evidence>
<keyword evidence="5" id="KW-0472">Membrane</keyword>
<dbReference type="GO" id="GO:0005524">
    <property type="term" value="F:ATP binding"/>
    <property type="evidence" value="ECO:0007669"/>
    <property type="project" value="UniProtKB-KW"/>
</dbReference>
<organism evidence="7 8">
    <name type="scientific">Sphingopyxis italica</name>
    <dbReference type="NCBI Taxonomy" id="1129133"/>
    <lineage>
        <taxon>Bacteria</taxon>
        <taxon>Pseudomonadati</taxon>
        <taxon>Pseudomonadota</taxon>
        <taxon>Alphaproteobacteria</taxon>
        <taxon>Sphingomonadales</taxon>
        <taxon>Sphingomonadaceae</taxon>
        <taxon>Sphingopyxis</taxon>
    </lineage>
</organism>